<keyword evidence="4" id="KW-0411">Iron-sulfur</keyword>
<dbReference type="GO" id="GO:0005739">
    <property type="term" value="C:mitochondrion"/>
    <property type="evidence" value="ECO:0007669"/>
    <property type="project" value="TreeGrafter"/>
</dbReference>
<evidence type="ECO:0000256" key="2">
    <source>
        <dbReference type="ARBA" id="ARBA00022723"/>
    </source>
</evidence>
<dbReference type="Proteomes" id="UP001652741">
    <property type="component" value="Chromosome ssa02"/>
</dbReference>
<evidence type="ECO:0000256" key="4">
    <source>
        <dbReference type="ARBA" id="ARBA00023014"/>
    </source>
</evidence>
<sequence length="138" mass="15317">MNVIIGTMRNGTSATLRQPRLFAAVVSSKMQCSTQTDKPVVAAKMPFMVKVTAGKRYVWCACGHSKKQPFCDGAHKTKAPSISPRHFTPEKDSTLMLCACKQTKNAPYCDGTHFKVIFQHLVSSVKKAFKMNNFKKMA</sequence>
<evidence type="ECO:0000313" key="8">
    <source>
        <dbReference type="RefSeq" id="XP_014032047.1"/>
    </source>
</evidence>
<dbReference type="InterPro" id="IPR052950">
    <property type="entry name" value="CISD"/>
</dbReference>
<dbReference type="Gene3D" id="3.40.5.90">
    <property type="entry name" value="CDGSH iron-sulfur domain, mitoNEET-type"/>
    <property type="match status" value="2"/>
</dbReference>
<dbReference type="OrthoDB" id="15717at2759"/>
<dbReference type="InterPro" id="IPR042216">
    <property type="entry name" value="MitoNEET_CISD"/>
</dbReference>
<protein>
    <submittedName>
        <fullName evidence="8">CDGSH iron-sulfur domain-containing protein 3, mitochondrial</fullName>
    </submittedName>
</protein>
<dbReference type="PaxDb" id="8030-ENSSSAP00000047139"/>
<keyword evidence="1" id="KW-0001">2Fe-2S</keyword>
<evidence type="ECO:0000256" key="1">
    <source>
        <dbReference type="ARBA" id="ARBA00022714"/>
    </source>
</evidence>
<keyword evidence="2" id="KW-0479">Metal-binding</keyword>
<evidence type="ECO:0000256" key="3">
    <source>
        <dbReference type="ARBA" id="ARBA00023004"/>
    </source>
</evidence>
<evidence type="ECO:0000259" key="6">
    <source>
        <dbReference type="SMART" id="SM00704"/>
    </source>
</evidence>
<evidence type="ECO:0000313" key="7">
    <source>
        <dbReference type="Proteomes" id="UP001652741"/>
    </source>
</evidence>
<dbReference type="GeneID" id="106587910"/>
<dbReference type="PANTHER" id="PTHR46491">
    <property type="entry name" value="CDGSH IRON SULFUR DOMAIN PROTEIN HOMOLOG"/>
    <property type="match status" value="1"/>
</dbReference>
<feature type="domain" description="Iron-binding zinc finger CDGSH type" evidence="6">
    <location>
        <begin position="44"/>
        <end position="81"/>
    </location>
</feature>
<comment type="cofactor">
    <cofactor evidence="5">
        <name>[2Fe-2S] cluster</name>
        <dbReference type="ChEBI" id="CHEBI:190135"/>
    </cofactor>
</comment>
<dbReference type="GO" id="GO:0046872">
    <property type="term" value="F:metal ion binding"/>
    <property type="evidence" value="ECO:0007669"/>
    <property type="project" value="UniProtKB-KW"/>
</dbReference>
<dbReference type="STRING" id="8030.ENSSSAP00000047139"/>
<dbReference type="Bgee" id="ENSSSAG00000048006">
    <property type="expression patterns" value="Expressed in mesonephros and 25 other cell types or tissues"/>
</dbReference>
<dbReference type="OMA" id="CAVQWRP"/>
<keyword evidence="3" id="KW-0408">Iron</keyword>
<accession>A0A1S3PWJ2</accession>
<dbReference type="KEGG" id="sasa:106587910"/>
<dbReference type="AlphaFoldDB" id="A0A1S3PWJ2"/>
<dbReference type="GO" id="GO:0051537">
    <property type="term" value="F:2 iron, 2 sulfur cluster binding"/>
    <property type="evidence" value="ECO:0007669"/>
    <property type="project" value="UniProtKB-KW"/>
</dbReference>
<reference evidence="8" key="1">
    <citation type="submission" date="2025-08" db="UniProtKB">
        <authorList>
            <consortium name="RefSeq"/>
        </authorList>
    </citation>
    <scope>IDENTIFICATION</scope>
</reference>
<name>A0A1S3PWJ2_SALSA</name>
<organism evidence="7 8">
    <name type="scientific">Salmo salar</name>
    <name type="common">Atlantic salmon</name>
    <dbReference type="NCBI Taxonomy" id="8030"/>
    <lineage>
        <taxon>Eukaryota</taxon>
        <taxon>Metazoa</taxon>
        <taxon>Chordata</taxon>
        <taxon>Craniata</taxon>
        <taxon>Vertebrata</taxon>
        <taxon>Euteleostomi</taxon>
        <taxon>Actinopterygii</taxon>
        <taxon>Neopterygii</taxon>
        <taxon>Teleostei</taxon>
        <taxon>Protacanthopterygii</taxon>
        <taxon>Salmoniformes</taxon>
        <taxon>Salmonidae</taxon>
        <taxon>Salmoninae</taxon>
        <taxon>Salmo</taxon>
    </lineage>
</organism>
<dbReference type="InterPro" id="IPR018967">
    <property type="entry name" value="FeS-contain_CDGSH-typ"/>
</dbReference>
<keyword evidence="7" id="KW-1185">Reference proteome</keyword>
<dbReference type="Pfam" id="PF09360">
    <property type="entry name" value="zf-CDGSH"/>
    <property type="match status" value="2"/>
</dbReference>
<evidence type="ECO:0000256" key="5">
    <source>
        <dbReference type="ARBA" id="ARBA00034078"/>
    </source>
</evidence>
<feature type="domain" description="Iron-binding zinc finger CDGSH type" evidence="6">
    <location>
        <begin position="82"/>
        <end position="119"/>
    </location>
</feature>
<dbReference type="RefSeq" id="XP_014032047.1">
    <property type="nucleotide sequence ID" value="XM_014176572.2"/>
</dbReference>
<dbReference type="PANTHER" id="PTHR46491:SF3">
    <property type="entry name" value="CDGSH IRON-SULFUR DOMAIN-CONTAINING PROTEIN 3, MITOCHONDRIAL"/>
    <property type="match status" value="1"/>
</dbReference>
<gene>
    <name evidence="8" type="primary">LOC106587910</name>
</gene>
<dbReference type="SMART" id="SM00704">
    <property type="entry name" value="ZnF_CDGSH"/>
    <property type="match status" value="2"/>
</dbReference>
<proteinExistence type="predicted"/>